<accession>A0A265N895</accession>
<dbReference type="PROSITE" id="PS50965">
    <property type="entry name" value="NERD"/>
    <property type="match status" value="1"/>
</dbReference>
<dbReference type="OrthoDB" id="569879at2"/>
<evidence type="ECO:0000259" key="1">
    <source>
        <dbReference type="PROSITE" id="PS50965"/>
    </source>
</evidence>
<dbReference type="InterPro" id="IPR011528">
    <property type="entry name" value="NERD"/>
</dbReference>
<protein>
    <recommendedName>
        <fullName evidence="1">NERD domain-containing protein</fullName>
    </recommendedName>
</protein>
<gene>
    <name evidence="2" type="ORF">CIL03_11385</name>
</gene>
<evidence type="ECO:0000313" key="3">
    <source>
        <dbReference type="Proteomes" id="UP000216498"/>
    </source>
</evidence>
<dbReference type="EMBL" id="NPMS01000005">
    <property type="protein sequence ID" value="OZU88250.1"/>
    <property type="molecule type" value="Genomic_DNA"/>
</dbReference>
<keyword evidence="3" id="KW-1185">Reference proteome</keyword>
<evidence type="ECO:0000313" key="2">
    <source>
        <dbReference type="EMBL" id="OZU88250.1"/>
    </source>
</evidence>
<dbReference type="Proteomes" id="UP000216498">
    <property type="component" value="Unassembled WGS sequence"/>
</dbReference>
<organism evidence="2 3">
    <name type="scientific">Virgibacillus indicus</name>
    <dbReference type="NCBI Taxonomy" id="2024554"/>
    <lineage>
        <taxon>Bacteria</taxon>
        <taxon>Bacillati</taxon>
        <taxon>Bacillota</taxon>
        <taxon>Bacilli</taxon>
        <taxon>Bacillales</taxon>
        <taxon>Bacillaceae</taxon>
        <taxon>Virgibacillus</taxon>
    </lineage>
</organism>
<dbReference type="RefSeq" id="WP_094885989.1">
    <property type="nucleotide sequence ID" value="NZ_NPMS01000005.1"/>
</dbReference>
<feature type="domain" description="NERD" evidence="1">
    <location>
        <begin position="41"/>
        <end position="156"/>
    </location>
</feature>
<sequence>MIIRRRTKPLVLQKYDATVPRLRPNFPQLQEVQREQAVRTKGFEGEKAVDYHIDFLAAEATILHDVCLTVMGKSFQIDTLVNTPHAIFPVESKNYSGAITFDTVLRQMIRDDGRKETGFNYPVTQADLQKFKLQMWLQERNFPDIPIYPFIAISDPATIIKVKGDDQELAKTVAHGAHIPGMILAKNREYAEKHAKIDDRKIGNAILRECREFDIDIIKKHNIKASDLMPGVACLVCGVVGMKRIHGNWECGRCFNRSKTAHHKTIEDYLLVVKPWITNTDCMQFLNIKSRSAATRILQSSGLIYEKKYKRWVKG</sequence>
<reference evidence="2 3" key="1">
    <citation type="submission" date="2017-08" db="EMBL/GenBank/DDBJ databases">
        <title>Virgibacillus indicus sp. nov. and Virgibacillus profoundi sp. nov, two moderately halophilic bacteria isolated from marine sediment by using the Microfluidic Streak Plate.</title>
        <authorList>
            <person name="Xu B."/>
            <person name="Hu B."/>
            <person name="Wang J."/>
            <person name="Zhu Y."/>
            <person name="Huang L."/>
            <person name="Du W."/>
            <person name="Huang Y."/>
        </authorList>
    </citation>
    <scope>NUCLEOTIDE SEQUENCE [LARGE SCALE GENOMIC DNA]</scope>
    <source>
        <strain evidence="2 3">IO3-P2-C2</strain>
    </source>
</reference>
<proteinExistence type="predicted"/>
<dbReference type="Pfam" id="PF08378">
    <property type="entry name" value="NERD"/>
    <property type="match status" value="1"/>
</dbReference>
<dbReference type="AlphaFoldDB" id="A0A265N895"/>
<name>A0A265N895_9BACI</name>
<comment type="caution">
    <text evidence="2">The sequence shown here is derived from an EMBL/GenBank/DDBJ whole genome shotgun (WGS) entry which is preliminary data.</text>
</comment>